<dbReference type="Proteomes" id="UP001281147">
    <property type="component" value="Unassembled WGS sequence"/>
</dbReference>
<comment type="caution">
    <text evidence="1">The sequence shown here is derived from an EMBL/GenBank/DDBJ whole genome shotgun (WGS) entry which is preliminary data.</text>
</comment>
<dbReference type="EMBL" id="JAUTXU010000147">
    <property type="protein sequence ID" value="KAK3703807.1"/>
    <property type="molecule type" value="Genomic_DNA"/>
</dbReference>
<proteinExistence type="predicted"/>
<organism evidence="1 2">
    <name type="scientific">Vermiconidia calcicola</name>
    <dbReference type="NCBI Taxonomy" id="1690605"/>
    <lineage>
        <taxon>Eukaryota</taxon>
        <taxon>Fungi</taxon>
        <taxon>Dikarya</taxon>
        <taxon>Ascomycota</taxon>
        <taxon>Pezizomycotina</taxon>
        <taxon>Dothideomycetes</taxon>
        <taxon>Dothideomycetidae</taxon>
        <taxon>Mycosphaerellales</taxon>
        <taxon>Extremaceae</taxon>
        <taxon>Vermiconidia</taxon>
    </lineage>
</organism>
<sequence length="529" mass="58609">MPTYTIQQDQPRAPERVSAASTTFSMFSGDHAGEVPGSHADDVPTLNYKPSYHPSYHAHPRQQVNDYGPQVRQSRLPIFKQVRTMLQKPPAITTPGNPKWDEYTGELSDNGKPARVKPSTYVSPYEGAFQANRRRSPDRSSRSRRNMSPVSVLRDDEMMSASPVQASHHSPDEWSPVSPVSPVSPMDYEEPYGDQYLIPEMKPEPLSPNVQRAPQQQQTPSSSKQISRKPVSRSVSIAENLPPVSPQQHSPSQSSDMGERMIDDQDAGPQSTSHFSWTTYAPSVVPGRQSLDTLVTRQTGLAPAHESKQSHFSWSTVNTNATYKPRAQSPPPPPLPEKYSAPVEKYSGPPVQSILSRGRPAQRIEQKDMWVPPPRVSSALYTSTPSKTSSSDNRPLPLPKDKTPAKAKSPSTPASHKSGSGKALPPPPTVANLTHLETLVSQERSLILQRRNVEKGIQDLEKIEKASPLDVPFATVRDAKKRLGEYRARLAEVKLEEREVGIAIARARRREEQEHGGEGESLWVRRVTG</sequence>
<keyword evidence="2" id="KW-1185">Reference proteome</keyword>
<protein>
    <submittedName>
        <fullName evidence="1">Uncharacterized protein</fullName>
    </submittedName>
</protein>
<gene>
    <name evidence="1" type="ORF">LTR37_014253</name>
</gene>
<evidence type="ECO:0000313" key="2">
    <source>
        <dbReference type="Proteomes" id="UP001281147"/>
    </source>
</evidence>
<accession>A0ACC3MVS3</accession>
<reference evidence="1" key="1">
    <citation type="submission" date="2023-07" db="EMBL/GenBank/DDBJ databases">
        <title>Black Yeasts Isolated from many extreme environments.</title>
        <authorList>
            <person name="Coleine C."/>
            <person name="Stajich J.E."/>
            <person name="Selbmann L."/>
        </authorList>
    </citation>
    <scope>NUCLEOTIDE SEQUENCE</scope>
    <source>
        <strain evidence="1">CCFEE 5714</strain>
    </source>
</reference>
<name>A0ACC3MVS3_9PEZI</name>
<evidence type="ECO:0000313" key="1">
    <source>
        <dbReference type="EMBL" id="KAK3703807.1"/>
    </source>
</evidence>